<proteinExistence type="predicted"/>
<keyword evidence="2" id="KW-1185">Reference proteome</keyword>
<accession>A0A0T6BFF5</accession>
<reference evidence="1 2" key="1">
    <citation type="submission" date="2015-09" db="EMBL/GenBank/DDBJ databases">
        <title>Draft genome of the scarab beetle Oryctes borbonicus.</title>
        <authorList>
            <person name="Meyer J.M."/>
            <person name="Markov G.V."/>
            <person name="Baskaran P."/>
            <person name="Herrmann M."/>
            <person name="Sommer R.J."/>
            <person name="Roedelsperger C."/>
        </authorList>
    </citation>
    <scope>NUCLEOTIDE SEQUENCE [LARGE SCALE GENOMIC DNA]</scope>
    <source>
        <strain evidence="1">OB123</strain>
        <tissue evidence="1">Whole animal</tissue>
    </source>
</reference>
<dbReference type="EMBL" id="LJIG01000958">
    <property type="protein sequence ID" value="KRT85982.1"/>
    <property type="molecule type" value="Genomic_DNA"/>
</dbReference>
<dbReference type="AlphaFoldDB" id="A0A0T6BFF5"/>
<evidence type="ECO:0000313" key="1">
    <source>
        <dbReference type="EMBL" id="KRT85982.1"/>
    </source>
</evidence>
<protein>
    <submittedName>
        <fullName evidence="1">Uncharacterized protein</fullName>
    </submittedName>
</protein>
<organism evidence="1 2">
    <name type="scientific">Oryctes borbonicus</name>
    <dbReference type="NCBI Taxonomy" id="1629725"/>
    <lineage>
        <taxon>Eukaryota</taxon>
        <taxon>Metazoa</taxon>
        <taxon>Ecdysozoa</taxon>
        <taxon>Arthropoda</taxon>
        <taxon>Hexapoda</taxon>
        <taxon>Insecta</taxon>
        <taxon>Pterygota</taxon>
        <taxon>Neoptera</taxon>
        <taxon>Endopterygota</taxon>
        <taxon>Coleoptera</taxon>
        <taxon>Polyphaga</taxon>
        <taxon>Scarabaeiformia</taxon>
        <taxon>Scarabaeidae</taxon>
        <taxon>Dynastinae</taxon>
        <taxon>Oryctes</taxon>
    </lineage>
</organism>
<gene>
    <name evidence="1" type="ORF">AMK59_198</name>
</gene>
<dbReference type="Proteomes" id="UP000051574">
    <property type="component" value="Unassembled WGS sequence"/>
</dbReference>
<comment type="caution">
    <text evidence="1">The sequence shown here is derived from an EMBL/GenBank/DDBJ whole genome shotgun (WGS) entry which is preliminary data.</text>
</comment>
<evidence type="ECO:0000313" key="2">
    <source>
        <dbReference type="Proteomes" id="UP000051574"/>
    </source>
</evidence>
<name>A0A0T6BFF5_9SCAR</name>
<sequence>MPLSHVISTKFDLCGPMNEISLDFLDESSVTIELVSDEYTRNCKMKIIAPDTHVIYLNVIENIPSDIQRDILRVSRTGTCQLKVVSTYLELHLFVLQDKDACIYFQYFYNVWKLINSYYRLRKLMQLL</sequence>